<evidence type="ECO:0000313" key="2">
    <source>
        <dbReference type="EMBL" id="QQD16985.1"/>
    </source>
</evidence>
<dbReference type="Gene3D" id="2.40.50.120">
    <property type="match status" value="1"/>
</dbReference>
<keyword evidence="3" id="KW-1185">Reference proteome</keyword>
<keyword evidence="1" id="KW-0732">Signal</keyword>
<dbReference type="RefSeq" id="WP_198568487.1">
    <property type="nucleotide sequence ID" value="NZ_CP066167.1"/>
</dbReference>
<dbReference type="KEGG" id="snan:I6N98_11400"/>
<evidence type="ECO:0000256" key="1">
    <source>
        <dbReference type="SAM" id="SignalP"/>
    </source>
</evidence>
<protein>
    <submittedName>
        <fullName evidence="2">Uncharacterized protein</fullName>
    </submittedName>
</protein>
<feature type="signal peptide" evidence="1">
    <location>
        <begin position="1"/>
        <end position="23"/>
    </location>
</feature>
<proteinExistence type="predicted"/>
<gene>
    <name evidence="2" type="ORF">I6N98_11400</name>
</gene>
<dbReference type="EMBL" id="CP066167">
    <property type="protein sequence ID" value="QQD16985.1"/>
    <property type="molecule type" value="Genomic_DNA"/>
</dbReference>
<dbReference type="PROSITE" id="PS51257">
    <property type="entry name" value="PROKAR_LIPOPROTEIN"/>
    <property type="match status" value="1"/>
</dbReference>
<name>A0A7T4UQ52_9GAMM</name>
<dbReference type="InterPro" id="IPR008993">
    <property type="entry name" value="TIMP-like_OB-fold"/>
</dbReference>
<dbReference type="AlphaFoldDB" id="A0A7T4UQ52"/>
<organism evidence="2 3">
    <name type="scientific">Spongiibacter nanhainus</name>
    <dbReference type="NCBI Taxonomy" id="2794344"/>
    <lineage>
        <taxon>Bacteria</taxon>
        <taxon>Pseudomonadati</taxon>
        <taxon>Pseudomonadota</taxon>
        <taxon>Gammaproteobacteria</taxon>
        <taxon>Cellvibrionales</taxon>
        <taxon>Spongiibacteraceae</taxon>
        <taxon>Spongiibacter</taxon>
    </lineage>
</organism>
<evidence type="ECO:0000313" key="3">
    <source>
        <dbReference type="Proteomes" id="UP000596063"/>
    </source>
</evidence>
<accession>A0A7T4UQ52</accession>
<feature type="chain" id="PRO_5032445367" evidence="1">
    <location>
        <begin position="24"/>
        <end position="367"/>
    </location>
</feature>
<sequence>MYSKAIAAAYLLGMLLVSNAALACRCSEQTLQQYFDNSDMVFVATLTSAELPSHELSADSAPPGQQILRFSAVNRYLKAPAELTGNPAATPRFVTATTSAQCGLAPHLGARYVVFAQIDSRHPGTAIIDSCNGSRPIAGEFAQSFIDTPAANVTQQLDALAAADILAKISQRQPSSSNPLNETLVGLLTLESLEQGGSIKTFQRPDSSEDIPAEDPRIVHYSDELISREISAETPAAEVYAQLDGWLKVHRQGLGFRWVQEAEAGPFWPYDTLPIRRLSYLNTEWDGYIWPDPGAGLPWYAKAGDHSEHAIVVHDSQRIGGSLWFKVELLSESPCEGIDPPRSLAAGWIPAYGSSGKPAVWFYSRGC</sequence>
<dbReference type="Proteomes" id="UP000596063">
    <property type="component" value="Chromosome"/>
</dbReference>
<dbReference type="SUPFAM" id="SSF50242">
    <property type="entry name" value="TIMP-like"/>
    <property type="match status" value="1"/>
</dbReference>
<reference evidence="2 3" key="1">
    <citation type="submission" date="2020-12" db="EMBL/GenBank/DDBJ databases">
        <authorList>
            <person name="Shan Y."/>
        </authorList>
    </citation>
    <scope>NUCLEOTIDE SEQUENCE [LARGE SCALE GENOMIC DNA]</scope>
    <source>
        <strain evidence="3">csc3.9</strain>
    </source>
</reference>